<reference evidence="1" key="1">
    <citation type="submission" date="2022-04" db="EMBL/GenBank/DDBJ databases">
        <title>Jade perch genome.</title>
        <authorList>
            <person name="Chao B."/>
        </authorList>
    </citation>
    <scope>NUCLEOTIDE SEQUENCE</scope>
    <source>
        <strain evidence="1">CB-2022</strain>
    </source>
</reference>
<organism evidence="1 2">
    <name type="scientific">Scortum barcoo</name>
    <name type="common">barcoo grunter</name>
    <dbReference type="NCBI Taxonomy" id="214431"/>
    <lineage>
        <taxon>Eukaryota</taxon>
        <taxon>Metazoa</taxon>
        <taxon>Chordata</taxon>
        <taxon>Craniata</taxon>
        <taxon>Vertebrata</taxon>
        <taxon>Euteleostomi</taxon>
        <taxon>Actinopterygii</taxon>
        <taxon>Neopterygii</taxon>
        <taxon>Teleostei</taxon>
        <taxon>Neoteleostei</taxon>
        <taxon>Acanthomorphata</taxon>
        <taxon>Eupercaria</taxon>
        <taxon>Centrarchiformes</taxon>
        <taxon>Terapontoidei</taxon>
        <taxon>Terapontidae</taxon>
        <taxon>Scortum</taxon>
    </lineage>
</organism>
<keyword evidence="2" id="KW-1185">Reference proteome</keyword>
<evidence type="ECO:0000313" key="1">
    <source>
        <dbReference type="EMBL" id="KAI3358556.1"/>
    </source>
</evidence>
<dbReference type="Proteomes" id="UP000831701">
    <property type="component" value="Chromosome 18"/>
</dbReference>
<sequence length="2546" mass="283472">MLLYLNPWRLPFAWENQLDVKALKSMAWEEDNERGLSQRMMKILDIPYWTFQSLISNSFTNVMKRLELQHAVLKRNVPRRETNSKLQQNERFPQLGRNFLVMSGVGNAIECCLCLLCEERLSEDQFYAHVFSRKHVTTFLVSFNPGSLNSGTDPDTLLDLAKQATRIHRIFDVQVITLEKSIWEPCSYHTAIAILASAKRREGKGNLEPLITPGIKLVPRGSLKDVAKDHVRDTSQKNTRMMESGEKTSQTSTDKSETTLKKIMEETGAIITATHCVKSENAEKGADKETPTPNEKESERSREMFSETSSEVMKNAGSVTSQMIKEEKTEEPIAREPTQDSCQNTDKDDRTDTGKERSSNSQDVLKQFKNDTDNKNERKRSHKSMSAQEDMCPNEDAETGMVHKRQCLTFKQEASWEEPQNKEEDGNSIHETKSSSNGNHQQTHQLWQYIKMKSRDPVIGLSALLECLCDQRPPIYLCECCSQKILEKDIISHVTGFYHQKIYLAMLHKLPTPPEKDQSEQMRLLAASFERDNGYGEAQVTDLDEEIYNNILKQDFKSAIQTVKAFQVQQFSYELTSASPLSADRALDASVNLHAQHDSHDSATNFQSTKYHRFISKVVKMEIDDDSDDCEAQPSSASAALHVMNETTSEVPSESHEDVKVTQIKVSESAEKAKTCLTPEQLVSRASEDASNLHRSTRGTNTTCLHLDSNGNNSKAEIIPNTAVARLKIETTSKIFGTSQTAASSDSTITTHTKSVTAVSQCTAKSSISTQDTINVTGNASISGATISNTNPTTKSARVSKPTESRTRTASTQVAVASYKAATTSNTGSTVVPEATSRTAPSSKLKNIIKNSETASQSMAASQTVVTSGASAKMSVNCANTETSAKTVQMKNSTGSNADISPNIPKHNSPAPPHLTTLKSIRSENENPPTEPSHISASHTPASKETPSENLKIGINQLIAAMCRGKQQVYCKLCSTRLRSSSHTMDPDHQYKYLKMKYPEWTAKPHEYDSKFKRTVAHLAKVEKDLKFQATFQGINVTNDVYQELAALPERKGETTLGSSHLSTYLKVKGQHTQPVIGGCSHLYTSILHFISQKRYVNHSLSSSGLGFVWECRGVSVTLFLCESCQEKLYTSDICQHMVSVEHMVKYIVSDILSKHHPQFLSFLEEQDLLQEMKLELLTEVAWLLAKREHFNKIDAQIVLLRPGLYECVQVAPFSEGSTLKMVQNIKRGEQPSVYLPVSSQPQKNQESGNSQSSEESPITERQSSEALETDQRSDSGARQQLEKQDLGKINVVQDLDGVRQRRVLSPLNITSVSSKDDSVFSPFPGPGPLLSPQETSELRPLASQQQRLTPGVHSESPSSSVVGPKASQTLAVFPGDPTRKRPPVTPDDTLVRPFTNDLQLEEPLQAKYKPNPESAPESVPVYPAAASTLLSPKNKEPDKKELFMVNKTQFSHLLALVKEKKSQMHSSRKSDSDGMGSLSINSSSDSVVERRCVQATVPSNSSDGVLSAAALVCHENQPVIPSANNSSHKSSLMNVSTENEAKADSTMLPSASTADPSDPHRQMSVSPQSVFGVVSQFGPSPFQYVTTKHNPGQVAQPQGNTEAITGVCKLPINPIITARPDHRKQWFMRSYNDQGCHPGVNRSNQVTQSSSKVGTANPSDTLADTGERGHSSYLSPGPVSGYTTPNHHFTYIQGHPSQIGLGQEANTFGCTLATPTPQDWVRLMQQQQLMQQLTQQQQQQQQQLLYFPWTSAALAAGDGKVTNEAVYFGAVPFTTPANNSQSFINLSEYRCNDMMTQSTRQVYLDPGVAHCPPAHRGSTKSQLFNSLKVYLNNKNRLQPIIGLSSITECVRAGTRNTEALYLCEVCVCRLTKADIRNHIMGSLHRYNYIKAWHPHLVSEWKQTSDLSKLAWSLMEIARLLEEKEGPGDVHVCSFKCLLEVEEAVYQMMATHSENDAVTLINILRDGLGEPESHSETAPVHLQQYPTQSQRIVLLGRNQQRCSKKSLKTSAQSNKPPSLIRQTAVPPIRSGVWLNNSPSSLLDSTQTSSEPSESCAESYCFLDDYTGTEPLIGLFRVVECRSEDGRTYCFLCHCCRIRANKKDIIHHLTSPSHLRNYLMESHPEQVEVETADLNDNYELLQSLAKKVEQEEGRGELKVVTAPESVCIQLTGKSYHWCIKTLCNEQTHTTIQKRKMTVKGPSVTTISNEGMPEKCVMEAKRETTKRKMRKVNDTVFKVSLPLTKGPVLLERMSFSRDSVLGSSADSPSPDSDLSPVSQSEDCELDYDSGSYAGSHAEHTSVCSPSQQKDLNNGDGDAGQHMESGRNSAHQEVDGYFGNNEYFNWSEDQRSHRETNYNRQYDSQERSKLFYKEWQNEGQHTQSEGLWPAVSYTQDWSSYNSSYGREEGCTEQRSSLTPQTNAGIRVKVPREATEREMSLHATQYYSQQQPQNQHVAQDHHLLTGSVGQRAQVSRKLTFLYLANDVIQNSKKKGPEFTQDFAPVIVDAFKHVYRDGEEGCKKQLGRVLSIWQERAVYENNLLDQLSQVL</sequence>
<name>A0ACB8VSG9_9TELE</name>
<accession>A0ACB8VSG9</accession>
<gene>
    <name evidence="1" type="ORF">L3Q82_014974</name>
</gene>
<proteinExistence type="predicted"/>
<protein>
    <submittedName>
        <fullName evidence="1">Uncharacterized protein</fullName>
    </submittedName>
</protein>
<dbReference type="EMBL" id="CM041548">
    <property type="protein sequence ID" value="KAI3358556.1"/>
    <property type="molecule type" value="Genomic_DNA"/>
</dbReference>
<evidence type="ECO:0000313" key="2">
    <source>
        <dbReference type="Proteomes" id="UP000831701"/>
    </source>
</evidence>
<comment type="caution">
    <text evidence="1">The sequence shown here is derived from an EMBL/GenBank/DDBJ whole genome shotgun (WGS) entry which is preliminary data.</text>
</comment>